<reference evidence="7" key="1">
    <citation type="submission" date="2023-03" db="EMBL/GenBank/DDBJ databases">
        <authorList>
            <person name="Shen W."/>
            <person name="Cai J."/>
        </authorList>
    </citation>
    <scope>NUCLEOTIDE SEQUENCE</scope>
    <source>
        <strain evidence="7">B226-2</strain>
    </source>
</reference>
<dbReference type="Gene3D" id="2.60.40.420">
    <property type="entry name" value="Cupredoxins - blue copper proteins"/>
    <property type="match status" value="3"/>
</dbReference>
<dbReference type="GO" id="GO:0016491">
    <property type="term" value="F:oxidoreductase activity"/>
    <property type="evidence" value="ECO:0007669"/>
    <property type="project" value="UniProtKB-KW"/>
</dbReference>
<dbReference type="CDD" id="cd04232">
    <property type="entry name" value="CuRO_1_CueO_FtsP"/>
    <property type="match status" value="1"/>
</dbReference>
<dbReference type="InterPro" id="IPR001117">
    <property type="entry name" value="Cu-oxidase_2nd"/>
</dbReference>
<dbReference type="InterPro" id="IPR011706">
    <property type="entry name" value="Cu-oxidase_C"/>
</dbReference>
<dbReference type="Proteomes" id="UP001256711">
    <property type="component" value="Unassembled WGS sequence"/>
</dbReference>
<evidence type="ECO:0000313" key="8">
    <source>
        <dbReference type="Proteomes" id="UP001256711"/>
    </source>
</evidence>
<feature type="domain" description="Plastocyanin-like" evidence="4">
    <location>
        <begin position="241"/>
        <end position="335"/>
    </location>
</feature>
<evidence type="ECO:0000313" key="7">
    <source>
        <dbReference type="EMBL" id="MDT2809932.1"/>
    </source>
</evidence>
<dbReference type="InterPro" id="IPR045087">
    <property type="entry name" value="Cu-oxidase_fam"/>
</dbReference>
<dbReference type="PROSITE" id="PS00080">
    <property type="entry name" value="MULTICOPPER_OXIDASE2"/>
    <property type="match status" value="1"/>
</dbReference>
<keyword evidence="2" id="KW-0479">Metal-binding</keyword>
<comment type="caution">
    <text evidence="7">The sequence shown here is derived from an EMBL/GenBank/DDBJ whole genome shotgun (WGS) entry which is preliminary data.</text>
</comment>
<dbReference type="EMBL" id="JARQBJ010000002">
    <property type="protein sequence ID" value="MDT2809932.1"/>
    <property type="molecule type" value="Genomic_DNA"/>
</dbReference>
<accession>A0AAW8TYC8</accession>
<dbReference type="SUPFAM" id="SSF49503">
    <property type="entry name" value="Cupredoxins"/>
    <property type="match status" value="3"/>
</dbReference>
<dbReference type="Pfam" id="PF00394">
    <property type="entry name" value="Cu-oxidase"/>
    <property type="match status" value="1"/>
</dbReference>
<keyword evidence="3" id="KW-0560">Oxidoreductase</keyword>
<dbReference type="InterPro" id="IPR002355">
    <property type="entry name" value="Cu_oxidase_Cu_BS"/>
</dbReference>
<dbReference type="CDD" id="cd13867">
    <property type="entry name" value="CuRO_2_CueO_FtsP"/>
    <property type="match status" value="1"/>
</dbReference>
<evidence type="ECO:0000256" key="3">
    <source>
        <dbReference type="ARBA" id="ARBA00023002"/>
    </source>
</evidence>
<dbReference type="InterPro" id="IPR008972">
    <property type="entry name" value="Cupredoxin"/>
</dbReference>
<proteinExistence type="inferred from homology"/>
<dbReference type="CDD" id="cd13890">
    <property type="entry name" value="CuRO_3_CueO_FtsP"/>
    <property type="match status" value="1"/>
</dbReference>
<evidence type="ECO:0000259" key="6">
    <source>
        <dbReference type="Pfam" id="PF07732"/>
    </source>
</evidence>
<gene>
    <name evidence="7" type="ORF">P7H43_05510</name>
</gene>
<dbReference type="GO" id="GO:0005507">
    <property type="term" value="F:copper ion binding"/>
    <property type="evidence" value="ECO:0007669"/>
    <property type="project" value="InterPro"/>
</dbReference>
<dbReference type="Pfam" id="PF07732">
    <property type="entry name" value="Cu-oxidase_3"/>
    <property type="match status" value="1"/>
</dbReference>
<comment type="similarity">
    <text evidence="1">Belongs to the multicopper oxidase family.</text>
</comment>
<name>A0AAW8TYC8_9ENTE</name>
<dbReference type="InterPro" id="IPR011707">
    <property type="entry name" value="Cu-oxidase-like_N"/>
</dbReference>
<evidence type="ECO:0000259" key="5">
    <source>
        <dbReference type="Pfam" id="PF07731"/>
    </source>
</evidence>
<feature type="domain" description="Plastocyanin-like" evidence="6">
    <location>
        <begin position="85"/>
        <end position="199"/>
    </location>
</feature>
<dbReference type="RefSeq" id="WP_311835214.1">
    <property type="nucleotide sequence ID" value="NZ_JARQBJ010000002.1"/>
</dbReference>
<dbReference type="AlphaFoldDB" id="A0AAW8TYC8"/>
<feature type="domain" description="Plastocyanin-like" evidence="5">
    <location>
        <begin position="372"/>
        <end position="492"/>
    </location>
</feature>
<sequence length="493" mass="54699">MIKQKWRILAGVVLLVGGGFFLGKNLTQKQGTTDSQGSHGMMGQMMTDESEPLQVSEQKEQKLAIPPLLEPTEEEGNHVTYRITAQKGAYQIKSGEKTQTLGYNGDFLGPVIRLKKGQDVTFITENQLPTETSFHWHGLKLASSADGGPHQVIAPGKTKTVNFTVEQEAATLWFHPHPMGATAAQVYQGLAGLLYVEDDHSKQLKLPDEFGVNDFPLIVQDKSFDQDNQLNYQEDTTGDGIQGDTLLVNGTLNPYLETEERWLRLRVVNGSNARNFDFSLSEGQPFYQIATDGGLLNQGVKLTSLRLSPGERGEILVDTQQFVPGESFRLLANQNTALTIKINGQKATAFDPKETLNEIKPVAQKDLQGLKRQEITLKGMSHMVSINDQKFDPERIDLQAKTGTQEIWKVSNVGGMMGGMAHPFHLHGVQFQIISRNGQPPSENEAGWKDTVLVNPDEQVELLVTFDHPGLFMYHCHILEHEENGMMGQVNVV</sequence>
<protein>
    <submittedName>
        <fullName evidence="7">Multicopper oxidase domain-containing protein</fullName>
    </submittedName>
</protein>
<evidence type="ECO:0000256" key="2">
    <source>
        <dbReference type="ARBA" id="ARBA00022723"/>
    </source>
</evidence>
<evidence type="ECO:0000256" key="1">
    <source>
        <dbReference type="ARBA" id="ARBA00010609"/>
    </source>
</evidence>
<dbReference type="Pfam" id="PF07731">
    <property type="entry name" value="Cu-oxidase_2"/>
    <property type="match status" value="1"/>
</dbReference>
<dbReference type="PANTHER" id="PTHR48267">
    <property type="entry name" value="CUPREDOXIN SUPERFAMILY PROTEIN"/>
    <property type="match status" value="1"/>
</dbReference>
<dbReference type="PANTHER" id="PTHR48267:SF1">
    <property type="entry name" value="BILIRUBIN OXIDASE"/>
    <property type="match status" value="1"/>
</dbReference>
<evidence type="ECO:0000259" key="4">
    <source>
        <dbReference type="Pfam" id="PF00394"/>
    </source>
</evidence>
<organism evidence="7 8">
    <name type="scientific">Enterococcus asini</name>
    <dbReference type="NCBI Taxonomy" id="57732"/>
    <lineage>
        <taxon>Bacteria</taxon>
        <taxon>Bacillati</taxon>
        <taxon>Bacillota</taxon>
        <taxon>Bacilli</taxon>
        <taxon>Lactobacillales</taxon>
        <taxon>Enterococcaceae</taxon>
        <taxon>Enterococcus</taxon>
    </lineage>
</organism>